<reference evidence="3" key="1">
    <citation type="submission" date="2019-11" db="EMBL/GenBank/DDBJ databases">
        <authorList>
            <person name="Feng L."/>
        </authorList>
    </citation>
    <scope>NUCLEOTIDE SEQUENCE</scope>
    <source>
        <strain evidence="3">BgluceraseaLFYP119</strain>
    </source>
</reference>
<dbReference type="SUPFAM" id="SSF102405">
    <property type="entry name" value="MCP/YpsA-like"/>
    <property type="match status" value="1"/>
</dbReference>
<feature type="domain" description="Smf/DprA SLOG" evidence="2">
    <location>
        <begin position="11"/>
        <end position="220"/>
    </location>
</feature>
<dbReference type="RefSeq" id="WP_156352461.1">
    <property type="nucleotide sequence ID" value="NZ_CACRST010000006.1"/>
</dbReference>
<organism evidence="3">
    <name type="scientific">Blautia glucerasea</name>
    <dbReference type="NCBI Taxonomy" id="536633"/>
    <lineage>
        <taxon>Bacteria</taxon>
        <taxon>Bacillati</taxon>
        <taxon>Bacillota</taxon>
        <taxon>Clostridia</taxon>
        <taxon>Lachnospirales</taxon>
        <taxon>Lachnospiraceae</taxon>
        <taxon>Blautia</taxon>
    </lineage>
</organism>
<proteinExistence type="inferred from homology"/>
<sequence>MERTLLGEIRCISKNQADYPEKLRNYKGMPEKLYVRGRLLDPGKPTVAIVGARMCSPYGRIQAFQYAKALSQAGVQVISGMAIGIDTESHRGAMAGKTSTWAVLANGVDLCYPRTNQSLYERVLREGGGMISEYPMGTQPRNYYFPSRNRIISGLSDLVLVVEAKEKSGSLITARWALEQGKSVFALPGPVNEELSQGCHRLIYDGAGIAYRPEALLEELGINCENNIKSVEKRDLGLASDLNMVYSCLDLRPKSRDTIACETGLSTEKTGGLLTELVLLGLAGEIGRHYYVKAKT</sequence>
<evidence type="ECO:0000313" key="3">
    <source>
        <dbReference type="EMBL" id="VYS76423.1"/>
    </source>
</evidence>
<evidence type="ECO:0000259" key="2">
    <source>
        <dbReference type="Pfam" id="PF02481"/>
    </source>
</evidence>
<protein>
    <recommendedName>
        <fullName evidence="2">Smf/DprA SLOG domain-containing protein</fullName>
    </recommendedName>
</protein>
<comment type="similarity">
    <text evidence="1">Belongs to the DprA/Smf family.</text>
</comment>
<dbReference type="InterPro" id="IPR003488">
    <property type="entry name" value="DprA"/>
</dbReference>
<gene>
    <name evidence="3" type="ORF">BGLFYP119_00515</name>
</gene>
<evidence type="ECO:0000256" key="1">
    <source>
        <dbReference type="ARBA" id="ARBA00006525"/>
    </source>
</evidence>
<accession>A0A6N2R5R1</accession>
<dbReference type="PANTHER" id="PTHR43022">
    <property type="entry name" value="PROTEIN SMF"/>
    <property type="match status" value="1"/>
</dbReference>
<dbReference type="Pfam" id="PF02481">
    <property type="entry name" value="DNA_processg_A"/>
    <property type="match status" value="1"/>
</dbReference>
<dbReference type="AlphaFoldDB" id="A0A6N2R5R1"/>
<dbReference type="EMBL" id="CACRST010000006">
    <property type="protein sequence ID" value="VYS76423.1"/>
    <property type="molecule type" value="Genomic_DNA"/>
</dbReference>
<dbReference type="NCBIfam" id="TIGR00732">
    <property type="entry name" value="dprA"/>
    <property type="match status" value="1"/>
</dbReference>
<dbReference type="GO" id="GO:0009294">
    <property type="term" value="P:DNA-mediated transformation"/>
    <property type="evidence" value="ECO:0007669"/>
    <property type="project" value="InterPro"/>
</dbReference>
<dbReference type="InterPro" id="IPR057666">
    <property type="entry name" value="DrpA_SLOG"/>
</dbReference>
<name>A0A6N2R5R1_9FIRM</name>
<dbReference type="PANTHER" id="PTHR43022:SF1">
    <property type="entry name" value="PROTEIN SMF"/>
    <property type="match status" value="1"/>
</dbReference>
<dbReference type="Gene3D" id="3.40.50.450">
    <property type="match status" value="1"/>
</dbReference>